<accession>A0A0F9SYR1</accession>
<organism evidence="1">
    <name type="scientific">marine sediment metagenome</name>
    <dbReference type="NCBI Taxonomy" id="412755"/>
    <lineage>
        <taxon>unclassified sequences</taxon>
        <taxon>metagenomes</taxon>
        <taxon>ecological metagenomes</taxon>
    </lineage>
</organism>
<reference evidence="1" key="1">
    <citation type="journal article" date="2015" name="Nature">
        <title>Complex archaea that bridge the gap between prokaryotes and eukaryotes.</title>
        <authorList>
            <person name="Spang A."/>
            <person name="Saw J.H."/>
            <person name="Jorgensen S.L."/>
            <person name="Zaremba-Niedzwiedzka K."/>
            <person name="Martijn J."/>
            <person name="Lind A.E."/>
            <person name="van Eijk R."/>
            <person name="Schleper C."/>
            <person name="Guy L."/>
            <person name="Ettema T.J."/>
        </authorList>
    </citation>
    <scope>NUCLEOTIDE SEQUENCE</scope>
</reference>
<evidence type="ECO:0008006" key="2">
    <source>
        <dbReference type="Google" id="ProtNLM"/>
    </source>
</evidence>
<proteinExistence type="predicted"/>
<protein>
    <recommendedName>
        <fullName evidence="2">SWIM-type domain-containing protein</fullName>
    </recommendedName>
</protein>
<gene>
    <name evidence="1" type="ORF">LCGC14_0794750</name>
</gene>
<comment type="caution">
    <text evidence="1">The sequence shown here is derived from an EMBL/GenBank/DDBJ whole genome shotgun (WGS) entry which is preliminary data.</text>
</comment>
<evidence type="ECO:0000313" key="1">
    <source>
        <dbReference type="EMBL" id="KKN34338.1"/>
    </source>
</evidence>
<dbReference type="AlphaFoldDB" id="A0A0F9SYR1"/>
<sequence>MVPNFNIPRNNTSEMLSYIWKVIDLPFLSQNDLLYKISFVLYILTPEKAKIFIKNCIDHKFIIEDENENLKLSNSLRNNLNKWQSRRRNEILEKSILINKSTDLNSNFNNDHKTLLKFFTDKATINRAAIIPNSHFKLLVFNPKIGIIKSEVKGSKEEQYNIEIDVNKKVLKHNCHDFITRRAEEKKFCKHLLKLFLLLYAKNSTSTEFFLKNIAKNIDKWEFNS</sequence>
<name>A0A0F9SYR1_9ZZZZ</name>
<dbReference type="EMBL" id="LAZR01002112">
    <property type="protein sequence ID" value="KKN34338.1"/>
    <property type="molecule type" value="Genomic_DNA"/>
</dbReference>